<keyword evidence="1" id="KW-0472">Membrane</keyword>
<dbReference type="Proteomes" id="UP000642748">
    <property type="component" value="Unassembled WGS sequence"/>
</dbReference>
<evidence type="ECO:0000256" key="1">
    <source>
        <dbReference type="SAM" id="Phobius"/>
    </source>
</evidence>
<name>A0A8J3R4C2_9ACTN</name>
<comment type="caution">
    <text evidence="2">The sequence shown here is derived from an EMBL/GenBank/DDBJ whole genome shotgun (WGS) entry which is preliminary data.</text>
</comment>
<keyword evidence="1" id="KW-1133">Transmembrane helix</keyword>
<keyword evidence="3" id="KW-1185">Reference proteome</keyword>
<dbReference type="AlphaFoldDB" id="A0A8J3R4C2"/>
<evidence type="ECO:0000313" key="3">
    <source>
        <dbReference type="Proteomes" id="UP000642748"/>
    </source>
</evidence>
<feature type="transmembrane region" description="Helical" evidence="1">
    <location>
        <begin position="69"/>
        <end position="86"/>
    </location>
</feature>
<dbReference type="EMBL" id="BONZ01000153">
    <property type="protein sequence ID" value="GIH21652.1"/>
    <property type="molecule type" value="Genomic_DNA"/>
</dbReference>
<reference evidence="2" key="1">
    <citation type="submission" date="2021-01" db="EMBL/GenBank/DDBJ databases">
        <title>Whole genome shotgun sequence of Rugosimonospora africana NBRC 104875.</title>
        <authorList>
            <person name="Komaki H."/>
            <person name="Tamura T."/>
        </authorList>
    </citation>
    <scope>NUCLEOTIDE SEQUENCE</scope>
    <source>
        <strain evidence="2">NBRC 104875</strain>
    </source>
</reference>
<organism evidence="2 3">
    <name type="scientific">Rugosimonospora africana</name>
    <dbReference type="NCBI Taxonomy" id="556532"/>
    <lineage>
        <taxon>Bacteria</taxon>
        <taxon>Bacillati</taxon>
        <taxon>Actinomycetota</taxon>
        <taxon>Actinomycetes</taxon>
        <taxon>Micromonosporales</taxon>
        <taxon>Micromonosporaceae</taxon>
        <taxon>Rugosimonospora</taxon>
    </lineage>
</organism>
<protein>
    <recommendedName>
        <fullName evidence="4">DDE_Tnp_1-associated</fullName>
    </recommendedName>
</protein>
<proteinExistence type="predicted"/>
<evidence type="ECO:0000313" key="2">
    <source>
        <dbReference type="EMBL" id="GIH21652.1"/>
    </source>
</evidence>
<keyword evidence="1" id="KW-0812">Transmembrane</keyword>
<accession>A0A8J3R4C2</accession>
<evidence type="ECO:0008006" key="4">
    <source>
        <dbReference type="Google" id="ProtNLM"/>
    </source>
</evidence>
<gene>
    <name evidence="2" type="ORF">Raf01_98240</name>
</gene>
<dbReference type="RefSeq" id="WP_239134592.1">
    <property type="nucleotide sequence ID" value="NZ_BONZ01000153.1"/>
</dbReference>
<sequence>MIMELSKLYDSQEGPHLLMPSCLVDALQENSPGHSAVPAALAEEHQNDLVHALAAVPGPRSRRGVRYRLASLLALAVCAVLAGWPHRR</sequence>